<evidence type="ECO:0000313" key="2">
    <source>
        <dbReference type="EMBL" id="PAP76190.1"/>
    </source>
</evidence>
<evidence type="ECO:0000256" key="1">
    <source>
        <dbReference type="SAM" id="MobiDB-lite"/>
    </source>
</evidence>
<feature type="compositionally biased region" description="Polar residues" evidence="1">
    <location>
        <begin position="369"/>
        <end position="385"/>
    </location>
</feature>
<dbReference type="OrthoDB" id="9816564at2"/>
<dbReference type="RefSeq" id="WP_095509836.1">
    <property type="nucleotide sequence ID" value="NZ_MQWD01000001.1"/>
</dbReference>
<dbReference type="Pfam" id="PF13692">
    <property type="entry name" value="Glyco_trans_1_4"/>
    <property type="match status" value="1"/>
</dbReference>
<dbReference type="Proteomes" id="UP000216339">
    <property type="component" value="Unassembled WGS sequence"/>
</dbReference>
<reference evidence="2 3" key="1">
    <citation type="submission" date="2016-11" db="EMBL/GenBank/DDBJ databases">
        <title>Study of marine rhodopsin-containing bacteria.</title>
        <authorList>
            <person name="Yoshizawa S."/>
            <person name="Kumagai Y."/>
            <person name="Kogure K."/>
        </authorList>
    </citation>
    <scope>NUCLEOTIDE SEQUENCE [LARGE SCALE GENOMIC DNA]</scope>
    <source>
        <strain evidence="2 3">SAORIC-28</strain>
    </source>
</reference>
<evidence type="ECO:0000313" key="3">
    <source>
        <dbReference type="Proteomes" id="UP000216339"/>
    </source>
</evidence>
<dbReference type="GO" id="GO:0016740">
    <property type="term" value="F:transferase activity"/>
    <property type="evidence" value="ECO:0007669"/>
    <property type="project" value="UniProtKB-KW"/>
</dbReference>
<keyword evidence="3" id="KW-1185">Reference proteome</keyword>
<comment type="caution">
    <text evidence="2">The sequence shown here is derived from an EMBL/GenBank/DDBJ whole genome shotgun (WGS) entry which is preliminary data.</text>
</comment>
<proteinExistence type="predicted"/>
<dbReference type="EMBL" id="MQWD01000001">
    <property type="protein sequence ID" value="PAP76190.1"/>
    <property type="molecule type" value="Genomic_DNA"/>
</dbReference>
<dbReference type="PANTHER" id="PTHR12526">
    <property type="entry name" value="GLYCOSYLTRANSFERASE"/>
    <property type="match status" value="1"/>
</dbReference>
<accession>A0A271IYI4</accession>
<gene>
    <name evidence="2" type="ORF">BSZ37_06900</name>
</gene>
<dbReference type="SUPFAM" id="SSF53756">
    <property type="entry name" value="UDP-Glycosyltransferase/glycogen phosphorylase"/>
    <property type="match status" value="1"/>
</dbReference>
<dbReference type="PANTHER" id="PTHR12526:SF630">
    <property type="entry name" value="GLYCOSYLTRANSFERASE"/>
    <property type="match status" value="1"/>
</dbReference>
<dbReference type="Gene3D" id="3.40.50.2000">
    <property type="entry name" value="Glycogen Phosphorylase B"/>
    <property type="match status" value="1"/>
</dbReference>
<dbReference type="AlphaFoldDB" id="A0A271IYI4"/>
<feature type="region of interest" description="Disordered" evidence="1">
    <location>
        <begin position="365"/>
        <end position="385"/>
    </location>
</feature>
<keyword evidence="2" id="KW-0808">Transferase</keyword>
<name>A0A271IYI4_9BACT</name>
<protein>
    <submittedName>
        <fullName evidence="2">Glycosyl transferase</fullName>
    </submittedName>
</protein>
<sequence>MPIPLVVFSHLRWDFVTQRPQHVLSRLAASRPVLVVEEPVFDGGPARWERHAPAPGVTVLRPHTAVHEGGFSDAQLDAMRPLVAALADEVGRCDVWFYTPLALPLLDALGGRVRRVVYDCMDELAAFDHAPAALLDRERDLLARADLVFTGGPSLYRAKKGRHPDVHCFPSSVEADHFGRARPEAAGLDEPSDQAAIPRPRLGFFGVIDERLDRDLVGALAAARPDWHVVMLGPVVKIDPASLPRAANLHWLGGKSYDELPAYLAGWDVCLLPFARNRSTEFISPTKTLEYMAAERPIVSTPITDVAEPYGDVVYLGETPEAFVAACEAALRASPRQRAANVADMREVLARTSWDATATAMAALLDGSPSPTRTPSASLSTAPLR</sequence>
<organism evidence="2 3">
    <name type="scientific">Rubrivirga marina</name>
    <dbReference type="NCBI Taxonomy" id="1196024"/>
    <lineage>
        <taxon>Bacteria</taxon>
        <taxon>Pseudomonadati</taxon>
        <taxon>Rhodothermota</taxon>
        <taxon>Rhodothermia</taxon>
        <taxon>Rhodothermales</taxon>
        <taxon>Rubricoccaceae</taxon>
        <taxon>Rubrivirga</taxon>
    </lineage>
</organism>